<reference evidence="1 2" key="1">
    <citation type="submission" date="2013-03" db="EMBL/GenBank/DDBJ databases">
        <authorList>
            <person name="Warren W."/>
            <person name="Wilson R.K."/>
        </authorList>
    </citation>
    <scope>NUCLEOTIDE SEQUENCE</scope>
</reference>
<accession>A0A7N9DCM9</accession>
<dbReference type="AlphaFoldDB" id="A0A7N9DCM9"/>
<dbReference type="Proteomes" id="UP000233100">
    <property type="component" value="Chromosome 19"/>
</dbReference>
<dbReference type="Ensembl" id="ENSMFAT00000095819.1">
    <property type="protein sequence ID" value="ENSMFAP00000062273.1"/>
    <property type="gene ID" value="ENSMFAG00000064115.1"/>
</dbReference>
<reference evidence="1" key="2">
    <citation type="submission" date="2025-08" db="UniProtKB">
        <authorList>
            <consortium name="Ensembl"/>
        </authorList>
    </citation>
    <scope>IDENTIFICATION</scope>
</reference>
<name>A0A7N9DCM9_MACFA</name>
<protein>
    <submittedName>
        <fullName evidence="1">Uncharacterized protein</fullName>
    </submittedName>
</protein>
<sequence>MPIPSPFPEIHGLPQGPARRWCWVGSTTFSWKVNLFLAKGSCLNL</sequence>
<evidence type="ECO:0000313" key="1">
    <source>
        <dbReference type="Ensembl" id="ENSMFAP00000062273.1"/>
    </source>
</evidence>
<organism evidence="1 2">
    <name type="scientific">Macaca fascicularis</name>
    <name type="common">Crab-eating macaque</name>
    <name type="synonym">Cynomolgus monkey</name>
    <dbReference type="NCBI Taxonomy" id="9541"/>
    <lineage>
        <taxon>Eukaryota</taxon>
        <taxon>Metazoa</taxon>
        <taxon>Chordata</taxon>
        <taxon>Craniata</taxon>
        <taxon>Vertebrata</taxon>
        <taxon>Euteleostomi</taxon>
        <taxon>Mammalia</taxon>
        <taxon>Eutheria</taxon>
        <taxon>Euarchontoglires</taxon>
        <taxon>Primates</taxon>
        <taxon>Haplorrhini</taxon>
        <taxon>Catarrhini</taxon>
        <taxon>Cercopithecidae</taxon>
        <taxon>Cercopithecinae</taxon>
        <taxon>Macaca</taxon>
    </lineage>
</organism>
<keyword evidence="2" id="KW-1185">Reference proteome</keyword>
<reference evidence="1" key="3">
    <citation type="submission" date="2025-09" db="UniProtKB">
        <authorList>
            <consortium name="Ensembl"/>
        </authorList>
    </citation>
    <scope>IDENTIFICATION</scope>
</reference>
<proteinExistence type="predicted"/>
<evidence type="ECO:0000313" key="2">
    <source>
        <dbReference type="Proteomes" id="UP000233100"/>
    </source>
</evidence>